<accession>A0A183CVZ8</accession>
<name>A0A183CVZ8_9BILA</name>
<reference evidence="1 2" key="2">
    <citation type="submission" date="2018-11" db="EMBL/GenBank/DDBJ databases">
        <authorList>
            <consortium name="Pathogen Informatics"/>
        </authorList>
    </citation>
    <scope>NUCLEOTIDE SEQUENCE [LARGE SCALE GENOMIC DNA]</scope>
</reference>
<dbReference type="Proteomes" id="UP000271098">
    <property type="component" value="Unassembled WGS sequence"/>
</dbReference>
<dbReference type="EMBL" id="UYRT01000609">
    <property type="protein sequence ID" value="VDK28441.1"/>
    <property type="molecule type" value="Genomic_DNA"/>
</dbReference>
<protein>
    <submittedName>
        <fullName evidence="1 3">Uncharacterized protein</fullName>
    </submittedName>
</protein>
<gene>
    <name evidence="1" type="ORF">GPUH_LOCUS639</name>
</gene>
<dbReference type="AlphaFoldDB" id="A0A183CVZ8"/>
<sequence length="316" mass="36387">MRSFWNDRVLKDLTSVFSSLDLSSRESIIDALFCGYNPFDLNQYSVESVSGAAAAADYTADRERMYKYLRYITPRREERHVKKKRFCGNITVHPDSKCTFLEGAAQSQFMILISGYILVAPASPVVHEFVQKNLVRYLKLLNEAGLIKTELFEQLSALLATMFDSSDDPSSLLMLAKSLSLYLEEILKCFVFDRFVVVSDEKELVDRALCLMDYQQYMTGIVFLHLDENSTQFPSSVTYKIRHPPNFIDSTKDLMDSFGHLVSRDNFLVDMKYLTFGFSFLQESIDRILIESISGRKHRTGLYAQQEPYKCIIMDK</sequence>
<proteinExistence type="predicted"/>
<dbReference type="OrthoDB" id="10255969at2759"/>
<evidence type="ECO:0000313" key="3">
    <source>
        <dbReference type="WBParaSite" id="GPUH_0000063901-mRNA-1"/>
    </source>
</evidence>
<evidence type="ECO:0000313" key="1">
    <source>
        <dbReference type="EMBL" id="VDK28441.1"/>
    </source>
</evidence>
<dbReference type="WBParaSite" id="GPUH_0000063901-mRNA-1">
    <property type="protein sequence ID" value="GPUH_0000063901-mRNA-1"/>
    <property type="gene ID" value="GPUH_0000063901"/>
</dbReference>
<evidence type="ECO:0000313" key="2">
    <source>
        <dbReference type="Proteomes" id="UP000271098"/>
    </source>
</evidence>
<keyword evidence="2" id="KW-1185">Reference proteome</keyword>
<organism evidence="3">
    <name type="scientific">Gongylonema pulchrum</name>
    <dbReference type="NCBI Taxonomy" id="637853"/>
    <lineage>
        <taxon>Eukaryota</taxon>
        <taxon>Metazoa</taxon>
        <taxon>Ecdysozoa</taxon>
        <taxon>Nematoda</taxon>
        <taxon>Chromadorea</taxon>
        <taxon>Rhabditida</taxon>
        <taxon>Spirurina</taxon>
        <taxon>Spiruromorpha</taxon>
        <taxon>Spiruroidea</taxon>
        <taxon>Gongylonematidae</taxon>
        <taxon>Gongylonema</taxon>
    </lineage>
</organism>
<reference evidence="3" key="1">
    <citation type="submission" date="2016-06" db="UniProtKB">
        <authorList>
            <consortium name="WormBaseParasite"/>
        </authorList>
    </citation>
    <scope>IDENTIFICATION</scope>
</reference>